<name>A0ABM8VLH7_9BACL</name>
<dbReference type="Proteomes" id="UP000730618">
    <property type="component" value="Unassembled WGS sequence"/>
</dbReference>
<proteinExistence type="predicted"/>
<dbReference type="EMBL" id="CAJVCE010000012">
    <property type="protein sequence ID" value="CAG7648592.1"/>
    <property type="molecule type" value="Genomic_DNA"/>
</dbReference>
<dbReference type="PANTHER" id="PTHR30383:SF5">
    <property type="entry name" value="SGNH HYDROLASE-TYPE ESTERASE DOMAIN-CONTAINING PROTEIN"/>
    <property type="match status" value="1"/>
</dbReference>
<reference evidence="2 3" key="1">
    <citation type="submission" date="2021-06" db="EMBL/GenBank/DDBJ databases">
        <authorList>
            <person name="Criscuolo A."/>
        </authorList>
    </citation>
    <scope>NUCLEOTIDE SEQUENCE [LARGE SCALE GENOMIC DNA]</scope>
    <source>
        <strain evidence="3">CIP 111802</strain>
    </source>
</reference>
<organism evidence="2 3">
    <name type="scientific">Paenibacillus allorhizosphaerae</name>
    <dbReference type="NCBI Taxonomy" id="2849866"/>
    <lineage>
        <taxon>Bacteria</taxon>
        <taxon>Bacillati</taxon>
        <taxon>Bacillota</taxon>
        <taxon>Bacilli</taxon>
        <taxon>Bacillales</taxon>
        <taxon>Paenibacillaceae</taxon>
        <taxon>Paenibacillus</taxon>
    </lineage>
</organism>
<protein>
    <recommendedName>
        <fullName evidence="1">SGNH hydrolase-type esterase domain-containing protein</fullName>
    </recommendedName>
</protein>
<accession>A0ABM8VLH7</accession>
<dbReference type="RefSeq" id="WP_218100542.1">
    <property type="nucleotide sequence ID" value="NZ_CAJVCE010000012.1"/>
</dbReference>
<dbReference type="Pfam" id="PF13472">
    <property type="entry name" value="Lipase_GDSL_2"/>
    <property type="match status" value="1"/>
</dbReference>
<comment type="caution">
    <text evidence="2">The sequence shown here is derived from an EMBL/GenBank/DDBJ whole genome shotgun (WGS) entry which is preliminary data.</text>
</comment>
<dbReference type="CDD" id="cd00229">
    <property type="entry name" value="SGNH_hydrolase"/>
    <property type="match status" value="1"/>
</dbReference>
<evidence type="ECO:0000313" key="2">
    <source>
        <dbReference type="EMBL" id="CAG7648592.1"/>
    </source>
</evidence>
<evidence type="ECO:0000313" key="3">
    <source>
        <dbReference type="Proteomes" id="UP000730618"/>
    </source>
</evidence>
<dbReference type="InterPro" id="IPR051532">
    <property type="entry name" value="Ester_Hydrolysis_Enzymes"/>
</dbReference>
<evidence type="ECO:0000259" key="1">
    <source>
        <dbReference type="Pfam" id="PF13472"/>
    </source>
</evidence>
<dbReference type="PANTHER" id="PTHR30383">
    <property type="entry name" value="THIOESTERASE 1/PROTEASE 1/LYSOPHOSPHOLIPASE L1"/>
    <property type="match status" value="1"/>
</dbReference>
<feature type="domain" description="SGNH hydrolase-type esterase" evidence="1">
    <location>
        <begin position="15"/>
        <end position="194"/>
    </location>
</feature>
<keyword evidence="3" id="KW-1185">Reference proteome</keyword>
<sequence>MHQSSKWRGKSWGTLGDSITAANMYQPIVSEALGFARTVNYGQSGCPVTAGGDRDYGATVHMARKMDFTLDCVTVFAGVNDYRLAKPLGNRRRRDDVHTFHGAYATLIESILTNNPDCRLNLWTPLHRDKDGFDIYRANEAGHRLVDYVEAVRELAAEYALPVLDLYAESGFNKLTLPFLTSDGLHPNEAGHRRIASMAVSFLERL</sequence>
<gene>
    <name evidence="2" type="ORF">PAECIP111802_04258</name>
</gene>
<dbReference type="InterPro" id="IPR013830">
    <property type="entry name" value="SGNH_hydro"/>
</dbReference>